<proteinExistence type="predicted"/>
<evidence type="ECO:0000313" key="2">
    <source>
        <dbReference type="Proteomes" id="UP000318437"/>
    </source>
</evidence>
<dbReference type="Proteomes" id="UP000318437">
    <property type="component" value="Unassembled WGS sequence"/>
</dbReference>
<sequence length="782" mass="84602">MVFPMLSYGPLAICADYHISTQADFDTYKQATFSPGDNILFERGKVFTGMFAPTTVGNNGRVITISSYGTGAKPVINNNGVIHPHPTRNGKTVSAGVFLFNAEYVDVKNLEITNNNGGDQTENLFGIYVLGEDTGKYHNHIYIENNYVHNVNGAVAGKKRGGIHIHGYSPTTAKTATYNDVRIVNNVVDRVGGVGIGSEIDDVVNANSFVGTHRENAMTNLYVAHNWIGNTGRNSVIARDSDYAVYEYNTSANSSRYDTGHSFFNFRTLGMTFQYNEAYGNTGVDNDPDRGGFDADFNSKDTVIQYNYSHGNNWFAGIMKKPNTDVTIRYNLSVNEEKGAYFYGFENNDDLTGLNIYNNTHYFDGTISPEIIARDRTPIETTFYNNIFYAVGTGSMGTNANNGTKVTYDTNVYHNITPPASETNGLIQNPLFFSPGAEPQDVDMEFGRDVLAGYMLSADSPYLNNGVSISSNGGLDFWGNALPNGDTDIGASEYRIGTVVSPAVTVFTGNLFPASNNANVVAATPDAVSITGDDAAVSLTQTFQVTSAFNLKTIFLDYEYDAASDPNDILINLEIFEVADVAASSIKQGRSFLTLNGQTLSEIAGADVAAIILDSAVTLSETTGTTGYALRITNGGSPGFEWHRTGSSSGSVYSFGQAYEDGVEKYDGQRDFVLALSDVDVSLPVNADFDADGDVDGADFLIWQRGFGTSGAHKSDGDADNDHDVDQDDLTLWKNQYGNPVPLSSATAVPEPSSLSACLMSTVFACRWFRRINTSAELPDVD</sequence>
<dbReference type="InterPro" id="IPR011050">
    <property type="entry name" value="Pectin_lyase_fold/virulence"/>
</dbReference>
<dbReference type="InterPro" id="IPR018247">
    <property type="entry name" value="EF_Hand_1_Ca_BS"/>
</dbReference>
<keyword evidence="2" id="KW-1185">Reference proteome</keyword>
<dbReference type="OrthoDB" id="3333873at2"/>
<dbReference type="AlphaFoldDB" id="A0A5C6CST5"/>
<organism evidence="1 2">
    <name type="scientific">Bythopirellula polymerisocia</name>
    <dbReference type="NCBI Taxonomy" id="2528003"/>
    <lineage>
        <taxon>Bacteria</taxon>
        <taxon>Pseudomonadati</taxon>
        <taxon>Planctomycetota</taxon>
        <taxon>Planctomycetia</taxon>
        <taxon>Pirellulales</taxon>
        <taxon>Lacipirellulaceae</taxon>
        <taxon>Bythopirellula</taxon>
    </lineage>
</organism>
<accession>A0A5C6CST5</accession>
<dbReference type="SUPFAM" id="SSF51126">
    <property type="entry name" value="Pectin lyase-like"/>
    <property type="match status" value="1"/>
</dbReference>
<name>A0A5C6CST5_9BACT</name>
<comment type="caution">
    <text evidence="1">The sequence shown here is derived from an EMBL/GenBank/DDBJ whole genome shotgun (WGS) entry which is preliminary data.</text>
</comment>
<dbReference type="SMART" id="SM00710">
    <property type="entry name" value="PbH1"/>
    <property type="match status" value="7"/>
</dbReference>
<gene>
    <name evidence="1" type="ORF">Pla144_23690</name>
</gene>
<evidence type="ECO:0000313" key="1">
    <source>
        <dbReference type="EMBL" id="TWU27592.1"/>
    </source>
</evidence>
<dbReference type="InterPro" id="IPR006626">
    <property type="entry name" value="PbH1"/>
</dbReference>
<reference evidence="1 2" key="1">
    <citation type="submission" date="2019-02" db="EMBL/GenBank/DDBJ databases">
        <title>Deep-cultivation of Planctomycetes and their phenomic and genomic characterization uncovers novel biology.</title>
        <authorList>
            <person name="Wiegand S."/>
            <person name="Jogler M."/>
            <person name="Boedeker C."/>
            <person name="Pinto D."/>
            <person name="Vollmers J."/>
            <person name="Rivas-Marin E."/>
            <person name="Kohn T."/>
            <person name="Peeters S.H."/>
            <person name="Heuer A."/>
            <person name="Rast P."/>
            <person name="Oberbeckmann S."/>
            <person name="Bunk B."/>
            <person name="Jeske O."/>
            <person name="Meyerdierks A."/>
            <person name="Storesund J.E."/>
            <person name="Kallscheuer N."/>
            <person name="Luecker S."/>
            <person name="Lage O.M."/>
            <person name="Pohl T."/>
            <person name="Merkel B.J."/>
            <person name="Hornburger P."/>
            <person name="Mueller R.-W."/>
            <person name="Bruemmer F."/>
            <person name="Labrenz M."/>
            <person name="Spormann A.M."/>
            <person name="Op Den Camp H."/>
            <person name="Overmann J."/>
            <person name="Amann R."/>
            <person name="Jetten M.S.M."/>
            <person name="Mascher T."/>
            <person name="Medema M.H."/>
            <person name="Devos D.P."/>
            <person name="Kaster A.-K."/>
            <person name="Ovreas L."/>
            <person name="Rohde M."/>
            <person name="Galperin M.Y."/>
            <person name="Jogler C."/>
        </authorList>
    </citation>
    <scope>NUCLEOTIDE SEQUENCE [LARGE SCALE GENOMIC DNA]</scope>
    <source>
        <strain evidence="1 2">Pla144</strain>
    </source>
</reference>
<dbReference type="EMBL" id="SJPS01000003">
    <property type="protein sequence ID" value="TWU27592.1"/>
    <property type="molecule type" value="Genomic_DNA"/>
</dbReference>
<dbReference type="PROSITE" id="PS00018">
    <property type="entry name" value="EF_HAND_1"/>
    <property type="match status" value="1"/>
</dbReference>
<protein>
    <submittedName>
        <fullName evidence="1">Uncharacterized protein</fullName>
    </submittedName>
</protein>